<accession>A0A645AQI3</accession>
<feature type="transmembrane region" description="Helical" evidence="1">
    <location>
        <begin position="43"/>
        <end position="62"/>
    </location>
</feature>
<keyword evidence="1" id="KW-0472">Membrane</keyword>
<evidence type="ECO:0000256" key="1">
    <source>
        <dbReference type="SAM" id="Phobius"/>
    </source>
</evidence>
<reference evidence="2" key="1">
    <citation type="submission" date="2019-08" db="EMBL/GenBank/DDBJ databases">
        <authorList>
            <person name="Kucharzyk K."/>
            <person name="Murdoch R.W."/>
            <person name="Higgins S."/>
            <person name="Loffler F."/>
        </authorList>
    </citation>
    <scope>NUCLEOTIDE SEQUENCE</scope>
</reference>
<proteinExistence type="predicted"/>
<dbReference type="AlphaFoldDB" id="A0A645AQI3"/>
<evidence type="ECO:0000313" key="2">
    <source>
        <dbReference type="EMBL" id="MPM53113.1"/>
    </source>
</evidence>
<gene>
    <name evidence="2" type="ORF">SDC9_99877</name>
</gene>
<feature type="transmembrane region" description="Helical" evidence="1">
    <location>
        <begin position="190"/>
        <end position="210"/>
    </location>
</feature>
<feature type="transmembrane region" description="Helical" evidence="1">
    <location>
        <begin position="158"/>
        <end position="178"/>
    </location>
</feature>
<feature type="transmembrane region" description="Helical" evidence="1">
    <location>
        <begin position="124"/>
        <end position="146"/>
    </location>
</feature>
<comment type="caution">
    <text evidence="2">The sequence shown here is derived from an EMBL/GenBank/DDBJ whole genome shotgun (WGS) entry which is preliminary data.</text>
</comment>
<keyword evidence="1" id="KW-1133">Transmembrane helix</keyword>
<keyword evidence="1" id="KW-0812">Transmembrane</keyword>
<feature type="transmembrane region" description="Helical" evidence="1">
    <location>
        <begin position="82"/>
        <end position="104"/>
    </location>
</feature>
<sequence length="211" mass="24542">MLTESSQQALSILRDPATFQWYIIPLVAIFFYVYTIEVQKRDWSIVLAGLTFWGMDWINEIWNSLVLYFTNYAPVWGAPGKTAYLLLSGLNIEICFMFALSGLIWCKMLLPNKETRILGIPNRWFFAIVGSLFCVIIEIILNAAGVLTWEYPWWSRSAPWLIFLIGYLPFFVMAFWVYDMKTLKSKLITTGMVWGIILTSLIVFIPVLHWI</sequence>
<feature type="transmembrane region" description="Helical" evidence="1">
    <location>
        <begin position="19"/>
        <end position="36"/>
    </location>
</feature>
<dbReference type="EMBL" id="VSSQ01014180">
    <property type="protein sequence ID" value="MPM53113.1"/>
    <property type="molecule type" value="Genomic_DNA"/>
</dbReference>
<protein>
    <submittedName>
        <fullName evidence="2">Uncharacterized protein</fullName>
    </submittedName>
</protein>
<name>A0A645AQI3_9ZZZZ</name>
<organism evidence="2">
    <name type="scientific">bioreactor metagenome</name>
    <dbReference type="NCBI Taxonomy" id="1076179"/>
    <lineage>
        <taxon>unclassified sequences</taxon>
        <taxon>metagenomes</taxon>
        <taxon>ecological metagenomes</taxon>
    </lineage>
</organism>